<feature type="coiled-coil region" evidence="4">
    <location>
        <begin position="90"/>
        <end position="117"/>
    </location>
</feature>
<evidence type="ECO:0000256" key="4">
    <source>
        <dbReference type="SAM" id="Coils"/>
    </source>
</evidence>
<keyword evidence="7" id="KW-1185">Reference proteome</keyword>
<keyword evidence="4" id="KW-0175">Coiled coil</keyword>
<dbReference type="PROSITE" id="PS50937">
    <property type="entry name" value="HTH_MERR_2"/>
    <property type="match status" value="1"/>
</dbReference>
<reference evidence="7" key="1">
    <citation type="journal article" date="2019" name="Int. J. Syst. Evol. Microbiol.">
        <title>The Global Catalogue of Microorganisms (GCM) 10K type strain sequencing project: providing services to taxonomists for standard genome sequencing and annotation.</title>
        <authorList>
            <consortium name="The Broad Institute Genomics Platform"/>
            <consortium name="The Broad Institute Genome Sequencing Center for Infectious Disease"/>
            <person name="Wu L."/>
            <person name="Ma J."/>
        </authorList>
    </citation>
    <scope>NUCLEOTIDE SEQUENCE [LARGE SCALE GENOMIC DNA]</scope>
    <source>
        <strain evidence="7">CGMCC 4.6997</strain>
    </source>
</reference>
<keyword evidence="3" id="KW-0804">Transcription</keyword>
<dbReference type="PANTHER" id="PTHR30204:SF94">
    <property type="entry name" value="HEAVY METAL-DEPENDENT TRANSCRIPTIONAL REGULATOR HI_0293-RELATED"/>
    <property type="match status" value="1"/>
</dbReference>
<proteinExistence type="predicted"/>
<feature type="domain" description="HTH merR-type" evidence="5">
    <location>
        <begin position="1"/>
        <end position="68"/>
    </location>
</feature>
<dbReference type="Proteomes" id="UP001596039">
    <property type="component" value="Unassembled WGS sequence"/>
</dbReference>
<dbReference type="GO" id="GO:0003677">
    <property type="term" value="F:DNA binding"/>
    <property type="evidence" value="ECO:0007669"/>
    <property type="project" value="UniProtKB-KW"/>
</dbReference>
<evidence type="ECO:0000256" key="2">
    <source>
        <dbReference type="ARBA" id="ARBA00023125"/>
    </source>
</evidence>
<dbReference type="EMBL" id="JBHSMG010000006">
    <property type="protein sequence ID" value="MFC5503580.1"/>
    <property type="molecule type" value="Genomic_DNA"/>
</dbReference>
<evidence type="ECO:0000256" key="3">
    <source>
        <dbReference type="ARBA" id="ARBA00023163"/>
    </source>
</evidence>
<accession>A0ABW0NU08</accession>
<comment type="caution">
    <text evidence="6">The sequence shown here is derived from an EMBL/GenBank/DDBJ whole genome shotgun (WGS) entry which is preliminary data.</text>
</comment>
<dbReference type="Gene3D" id="1.10.1660.10">
    <property type="match status" value="1"/>
</dbReference>
<evidence type="ECO:0000313" key="7">
    <source>
        <dbReference type="Proteomes" id="UP001596039"/>
    </source>
</evidence>
<dbReference type="Pfam" id="PF00376">
    <property type="entry name" value="MerR"/>
    <property type="match status" value="1"/>
</dbReference>
<keyword evidence="1" id="KW-0805">Transcription regulation</keyword>
<dbReference type="InterPro" id="IPR009061">
    <property type="entry name" value="DNA-bd_dom_put_sf"/>
</dbReference>
<dbReference type="SUPFAM" id="SSF46955">
    <property type="entry name" value="Putative DNA-binding domain"/>
    <property type="match status" value="1"/>
</dbReference>
<keyword evidence="2 6" id="KW-0238">DNA-binding</keyword>
<evidence type="ECO:0000259" key="5">
    <source>
        <dbReference type="PROSITE" id="PS50937"/>
    </source>
</evidence>
<dbReference type="InterPro" id="IPR047057">
    <property type="entry name" value="MerR_fam"/>
</dbReference>
<dbReference type="InterPro" id="IPR000551">
    <property type="entry name" value="MerR-type_HTH_dom"/>
</dbReference>
<dbReference type="RefSeq" id="WP_386741313.1">
    <property type="nucleotide sequence ID" value="NZ_JBHSMG010000006.1"/>
</dbReference>
<evidence type="ECO:0000313" key="6">
    <source>
        <dbReference type="EMBL" id="MFC5503580.1"/>
    </source>
</evidence>
<name>A0ABW0NU08_9MICO</name>
<dbReference type="PANTHER" id="PTHR30204">
    <property type="entry name" value="REDOX-CYCLING DRUG-SENSING TRANSCRIPTIONAL ACTIVATOR SOXR"/>
    <property type="match status" value="1"/>
</dbReference>
<gene>
    <name evidence="6" type="ORF">ACFPJ4_15135</name>
</gene>
<dbReference type="PROSITE" id="PS00552">
    <property type="entry name" value="HTH_MERR_1"/>
    <property type="match status" value="1"/>
</dbReference>
<evidence type="ECO:0000256" key="1">
    <source>
        <dbReference type="ARBA" id="ARBA00023015"/>
    </source>
</evidence>
<dbReference type="SMART" id="SM00422">
    <property type="entry name" value="HTH_MERR"/>
    <property type="match status" value="1"/>
</dbReference>
<protein>
    <submittedName>
        <fullName evidence="6">MerR family DNA-binding transcriptional regulator</fullName>
    </submittedName>
</protein>
<sequence length="128" mass="14044">MRIGELAREAGVTTKTVRYYESVGLLTATRLANGYRDYDADAVALVREIRGVSALGIRVEQSRPFLDCLTTGHAQGDDCPDALLAYRAAIAEFDSRIAELTARRDALRELLESASARPEARCEFSPAH</sequence>
<dbReference type="PRINTS" id="PR00040">
    <property type="entry name" value="HTHMERR"/>
</dbReference>
<organism evidence="6 7">
    <name type="scientific">Lysinimonas soli</name>
    <dbReference type="NCBI Taxonomy" id="1074233"/>
    <lineage>
        <taxon>Bacteria</taxon>
        <taxon>Bacillati</taxon>
        <taxon>Actinomycetota</taxon>
        <taxon>Actinomycetes</taxon>
        <taxon>Micrococcales</taxon>
        <taxon>Microbacteriaceae</taxon>
        <taxon>Lysinimonas</taxon>
    </lineage>
</organism>